<dbReference type="RefSeq" id="WP_236957477.1">
    <property type="nucleotide sequence ID" value="NZ_JAETXX010000001.1"/>
</dbReference>
<accession>A0ABS9IZA8</accession>
<dbReference type="Proteomes" id="UP000829517">
    <property type="component" value="Unassembled WGS sequence"/>
</dbReference>
<gene>
    <name evidence="2" type="ORF">JM658_01595</name>
</gene>
<evidence type="ECO:0000313" key="3">
    <source>
        <dbReference type="Proteomes" id="UP000829517"/>
    </source>
</evidence>
<dbReference type="InterPro" id="IPR007361">
    <property type="entry name" value="DUF427"/>
</dbReference>
<protein>
    <submittedName>
        <fullName evidence="2">DUF427 domain-containing protein</fullName>
    </submittedName>
</protein>
<name>A0ABS9IZA8_9FLAO</name>
<dbReference type="InterPro" id="IPR038694">
    <property type="entry name" value="DUF427_sf"/>
</dbReference>
<organism evidence="2 3">
    <name type="scientific">Joostella atrarenae</name>
    <dbReference type="NCBI Taxonomy" id="679257"/>
    <lineage>
        <taxon>Bacteria</taxon>
        <taxon>Pseudomonadati</taxon>
        <taxon>Bacteroidota</taxon>
        <taxon>Flavobacteriia</taxon>
        <taxon>Flavobacteriales</taxon>
        <taxon>Flavobacteriaceae</taxon>
        <taxon>Joostella</taxon>
    </lineage>
</organism>
<comment type="caution">
    <text evidence="2">The sequence shown here is derived from an EMBL/GenBank/DDBJ whole genome shotgun (WGS) entry which is preliminary data.</text>
</comment>
<proteinExistence type="predicted"/>
<evidence type="ECO:0000313" key="2">
    <source>
        <dbReference type="EMBL" id="MCF8713507.1"/>
    </source>
</evidence>
<dbReference type="EMBL" id="JAETXX010000001">
    <property type="protein sequence ID" value="MCF8713507.1"/>
    <property type="molecule type" value="Genomic_DNA"/>
</dbReference>
<dbReference type="Gene3D" id="2.170.150.40">
    <property type="entry name" value="Domain of unknown function (DUF427)"/>
    <property type="match status" value="1"/>
</dbReference>
<evidence type="ECO:0000259" key="1">
    <source>
        <dbReference type="Pfam" id="PF04248"/>
    </source>
</evidence>
<dbReference type="Pfam" id="PF04248">
    <property type="entry name" value="NTP_transf_9"/>
    <property type="match status" value="1"/>
</dbReference>
<feature type="domain" description="DUF427" evidence="1">
    <location>
        <begin position="4"/>
        <end position="89"/>
    </location>
</feature>
<sequence>MRYRAVWNDEVLAESNETKSIEGNIYFPEDSIRKEFFKETETHTTCPWKGKAFYYSVEVDGKVNEDAAWYYPKASPLARDIEGYVAFWKGIEIQEG</sequence>
<dbReference type="PANTHER" id="PTHR34310:SF5">
    <property type="entry name" value="DUF427 DOMAIN PROTEIN (AFU_ORTHOLOGUE AFUA_3G02220)"/>
    <property type="match status" value="1"/>
</dbReference>
<keyword evidence="3" id="KW-1185">Reference proteome</keyword>
<dbReference type="PANTHER" id="PTHR34310">
    <property type="entry name" value="DUF427 DOMAIN PROTEIN (AFU_ORTHOLOGUE AFUA_3G02220)"/>
    <property type="match status" value="1"/>
</dbReference>
<reference evidence="2 3" key="1">
    <citation type="submission" date="2021-01" db="EMBL/GenBank/DDBJ databases">
        <title>Genome sequencing of Joostella atrarenae M1-2 (= KCTC 23194).</title>
        <authorList>
            <person name="Zakaria M.R."/>
            <person name="Lam M.Q."/>
            <person name="Chong C.S."/>
        </authorList>
    </citation>
    <scope>NUCLEOTIDE SEQUENCE [LARGE SCALE GENOMIC DNA]</scope>
    <source>
        <strain evidence="2 3">M1-2</strain>
    </source>
</reference>